<feature type="compositionally biased region" description="Gly residues" evidence="12">
    <location>
        <begin position="1832"/>
        <end position="1849"/>
    </location>
</feature>
<reference evidence="13 14" key="1">
    <citation type="journal article" date="2019" name="Sci. Rep.">
        <title>Comparative genomics of chytrid fungi reveal insights into the obligate biotrophic and pathogenic lifestyle of Synchytrium endobioticum.</title>
        <authorList>
            <person name="van de Vossenberg B.T.L.H."/>
            <person name="Warris S."/>
            <person name="Nguyen H.D.T."/>
            <person name="van Gent-Pelzer M.P.E."/>
            <person name="Joly D.L."/>
            <person name="van de Geest H.C."/>
            <person name="Bonants P.J.M."/>
            <person name="Smith D.S."/>
            <person name="Levesque C.A."/>
            <person name="van der Lee T.A.J."/>
        </authorList>
    </citation>
    <scope>NUCLEOTIDE SEQUENCE [LARGE SCALE GENOMIC DNA]</scope>
    <source>
        <strain evidence="13 14">CBS 675.73</strain>
    </source>
</reference>
<protein>
    <recommendedName>
        <fullName evidence="4">Autophagy-related protein 2</fullName>
    </recommendedName>
</protein>
<dbReference type="GO" id="GO:0032266">
    <property type="term" value="F:phosphatidylinositol-3-phosphate binding"/>
    <property type="evidence" value="ECO:0007669"/>
    <property type="project" value="TreeGrafter"/>
</dbReference>
<dbReference type="EMBL" id="QEAP01000165">
    <property type="protein sequence ID" value="TPX73780.1"/>
    <property type="molecule type" value="Genomic_DNA"/>
</dbReference>
<comment type="subcellular location">
    <subcellularLocation>
        <location evidence="1">Endoplasmic reticulum membrane</location>
        <topology evidence="1">Peripheral membrane protein</topology>
    </subcellularLocation>
    <subcellularLocation>
        <location evidence="2">Preautophagosomal structure membrane</location>
        <topology evidence="2">Peripheral membrane protein</topology>
    </subcellularLocation>
</comment>
<evidence type="ECO:0000256" key="5">
    <source>
        <dbReference type="ARBA" id="ARBA00022448"/>
    </source>
</evidence>
<dbReference type="Proteomes" id="UP000320333">
    <property type="component" value="Unassembled WGS sequence"/>
</dbReference>
<feature type="region of interest" description="Disordered" evidence="12">
    <location>
        <begin position="1825"/>
        <end position="1849"/>
    </location>
</feature>
<evidence type="ECO:0000256" key="3">
    <source>
        <dbReference type="ARBA" id="ARBA00009714"/>
    </source>
</evidence>
<comment type="similarity">
    <text evidence="3">Belongs to the ATG2 family.</text>
</comment>
<dbReference type="InterPro" id="IPR026849">
    <property type="entry name" value="ATG2"/>
</dbReference>
<feature type="compositionally biased region" description="Acidic residues" evidence="12">
    <location>
        <begin position="861"/>
        <end position="883"/>
    </location>
</feature>
<evidence type="ECO:0000256" key="2">
    <source>
        <dbReference type="ARBA" id="ARBA00004623"/>
    </source>
</evidence>
<dbReference type="GO" id="GO:0000045">
    <property type="term" value="P:autophagosome assembly"/>
    <property type="evidence" value="ECO:0007669"/>
    <property type="project" value="TreeGrafter"/>
</dbReference>
<feature type="compositionally biased region" description="Basic and acidic residues" evidence="12">
    <location>
        <begin position="703"/>
        <end position="723"/>
    </location>
</feature>
<organism evidence="13 14">
    <name type="scientific">Chytriomyces confervae</name>
    <dbReference type="NCBI Taxonomy" id="246404"/>
    <lineage>
        <taxon>Eukaryota</taxon>
        <taxon>Fungi</taxon>
        <taxon>Fungi incertae sedis</taxon>
        <taxon>Chytridiomycota</taxon>
        <taxon>Chytridiomycota incertae sedis</taxon>
        <taxon>Chytridiomycetes</taxon>
        <taxon>Chytridiales</taxon>
        <taxon>Chytriomycetaceae</taxon>
        <taxon>Chytriomyces</taxon>
    </lineage>
</organism>
<evidence type="ECO:0000256" key="9">
    <source>
        <dbReference type="ARBA" id="ARBA00023136"/>
    </source>
</evidence>
<feature type="compositionally biased region" description="Basic and acidic residues" evidence="12">
    <location>
        <begin position="67"/>
        <end position="80"/>
    </location>
</feature>
<evidence type="ECO:0000256" key="6">
    <source>
        <dbReference type="ARBA" id="ARBA00022824"/>
    </source>
</evidence>
<evidence type="ECO:0000313" key="13">
    <source>
        <dbReference type="EMBL" id="TPX73780.1"/>
    </source>
</evidence>
<dbReference type="OrthoDB" id="18982at2759"/>
<evidence type="ECO:0000256" key="10">
    <source>
        <dbReference type="ARBA" id="ARBA00024479"/>
    </source>
</evidence>
<dbReference type="STRING" id="246404.A0A507FDW4"/>
<evidence type="ECO:0000256" key="11">
    <source>
        <dbReference type="ARBA" id="ARBA00024615"/>
    </source>
</evidence>
<sequence length="1899" mass="207149">MESVSVYFVKHLLGQYLTYESERTEGGSSSSSDSNVVLVLGGVRLKSEIVTLVENAVSPQNNVPIDPHSHGEHSHSDQHSKNNSNSQLSLRVLSVSIAEVRVSLPVPRVSVLPSSTSNNGRTELSAVVSGLRVALAYEKNPVSATASTANTNVQHQNSTLSSPVSPSESVHFARDYLRQEDSIHEFMINKEYTTNAAPTTAISSLAELMDTIFNSISFEINDVAVSVRFPPSLLPPISTPVFEVTLASLIYNIRNSASTGGPNSKSSKSYGLSGVLDKLATKALTFSGLGFVYREHAITNTNASTAELEPSQAQEVLGRIAFESAVFCFKDVSINNPIHIRVKQDLATQPSPPSPSASEYTNAASTNLDSLVPVWDISASIDSIAYTIMNLDSVARIARVLKLFNVQNSHDDDNASAEAPTGEFRDRHRKSSFGGGVGGVDSADGSAIPTFRVQLSMAFYSAFLVYSRGLISESVKRALLAGDESQMSNLTANHMKLNLSDFRFVFARDVNARFKCHIEAGRLDVSEFFQVASTQTPAESTTSSQDSSANGTLYTPILHMNGTRYSRLSERARVLYRCLETALGNAASTSQSDANVPGDGVPQVGATFSIPESMVFRYAPRRRTVSPGGGVLEVGSGVGVSVPTFGDMRGEEGVICVHASWDLEERRMDVVLGDVCVFADVQTFDRVKQMFLDMLEGMGAVDDREERESHCADSDASFSDHADSPVQTQTATVPVHVNLTVELLRVWARIPAGAIESSTAENPCQLVLDILDTKITLNDPHLSKRTKLGHHDVDTNVHVFAGGIGVSLAVPISLWKEYNLSPILFIGNTVSDDRSASTVSVQTMKPSVISMDGTVYYDGNEGYEDDEEEEEEEDAGNESDSDNLDQSNDAAFGAKSWFNVDDDLGAGRKERLPKARPKLSALGKGKVKAMTDSKTTLLVNLNRIRLSVGKSELDMLQLLANQIQVWMQNNFPQEAQVQEPASEEMAGYDGEYSASNEAAMFALVLNIQEISVCLYSVVAETRAVQWAYNYQMIQNSIVAVAGSDGEMKIYLETDSFSLTDADGQSILLRSEDSKQRRPMLNLRLKSCFDPLIQMKENTLNIGISELRILLVGELVAVMGRNFQDFFKEPPGMQAIEAVDAVTKLSVAFNNVLVDYRPMYRNFRAAVVLAKMKVLMNLIPHSPIFGISVSIQDLMVSVLKSSAYIGFDIDEQSLMMDKGLKNYLKLCRYANVLSCDVLDVSLRHTKHEGSDATTEVEITNSHAYVDCCLDSFRLITDIAEYLAAGGDAQYAGEPLNADIVAASEKLEARRRASVQEEQNIMGSIDESAFAKFVPKPQIPEAQQYVESDTGIKMMGDEATVEITIPTEPLRREAIIIEDDTPFYYRHDHLSLTGTPDNDFDNLEPNKCAPVVHVNIQDFSLSLRLFDGFDFAIGDFPDDDSDINSISAVEEPATSDEYNESTEPSPTKTSASRTIEPRSSQCRIQVNVSKVNLVANLFPTASQWASELQLSVALIEVIDNVKTSMWRKFLTTMRLSAEERPISTESSMIVLELLKVRPDLASPDVQEIRLKVHVAPLRFYVDQDALTFIGHFLSYGNPPPGSETAASKDSSPRFNDDPFFQICTIHAIPVKIDYKPKHVNLGSLRDGNLLEVFNFMPLEGAEMTLNHVRLNGVRGVEKLISLIRNQWLPDVTKNQYHRVVKGLSGVKPVANIGAGIADLILLPWRQYQKEGRVLRGLEKGVKSFSRAAAIETLSLGTRIAVTTQAILEGAEETTTARKKNSFGDAQNRSKLSEQPRDIREGMELAYQSLSRNVGDAVKTVIDAPARRVQHDDGGGGGGGAGFGGGGASGGGRSAAAVAQAVPVAILRPMIGATEAVSKALLGIQNTIDPTRKMESDDKYKD</sequence>
<dbReference type="GO" id="GO:0000422">
    <property type="term" value="P:autophagy of mitochondrion"/>
    <property type="evidence" value="ECO:0007669"/>
    <property type="project" value="TreeGrafter"/>
</dbReference>
<comment type="catalytic activity">
    <reaction evidence="10">
        <text>a 1,2-diacyl-sn-glycero-3-phospho-L-serine(in) = a 1,2-diacyl-sn-glycero-3-phospho-L-serine(out)</text>
        <dbReference type="Rhea" id="RHEA:38663"/>
        <dbReference type="ChEBI" id="CHEBI:57262"/>
    </reaction>
</comment>
<keyword evidence="14" id="KW-1185">Reference proteome</keyword>
<evidence type="ECO:0000256" key="4">
    <source>
        <dbReference type="ARBA" id="ARBA00018070"/>
    </source>
</evidence>
<keyword evidence="8" id="KW-0445">Lipid transport</keyword>
<dbReference type="GO" id="GO:0043495">
    <property type="term" value="F:protein-membrane adaptor activity"/>
    <property type="evidence" value="ECO:0007669"/>
    <property type="project" value="TreeGrafter"/>
</dbReference>
<keyword evidence="7" id="KW-0072">Autophagy</keyword>
<feature type="region of interest" description="Disordered" evidence="12">
    <location>
        <begin position="59"/>
        <end position="84"/>
    </location>
</feature>
<evidence type="ECO:0000256" key="1">
    <source>
        <dbReference type="ARBA" id="ARBA00004406"/>
    </source>
</evidence>
<keyword evidence="5" id="KW-0813">Transport</keyword>
<dbReference type="PANTHER" id="PTHR13190:SF1">
    <property type="entry name" value="AUTOPHAGY-RELATED 2, ISOFORM A"/>
    <property type="match status" value="1"/>
</dbReference>
<feature type="region of interest" description="Disordered" evidence="12">
    <location>
        <begin position="1770"/>
        <end position="1795"/>
    </location>
</feature>
<dbReference type="GO" id="GO:0061709">
    <property type="term" value="P:reticulophagy"/>
    <property type="evidence" value="ECO:0007669"/>
    <property type="project" value="TreeGrafter"/>
</dbReference>
<evidence type="ECO:0000256" key="12">
    <source>
        <dbReference type="SAM" id="MobiDB-lite"/>
    </source>
</evidence>
<proteinExistence type="inferred from homology"/>
<dbReference type="PANTHER" id="PTHR13190">
    <property type="entry name" value="AUTOPHAGY-RELATED 2, ISOFORM A"/>
    <property type="match status" value="1"/>
</dbReference>
<keyword evidence="6" id="KW-0256">Endoplasmic reticulum</keyword>
<feature type="region of interest" description="Disordered" evidence="12">
    <location>
        <begin position="1448"/>
        <end position="1474"/>
    </location>
</feature>
<accession>A0A507FDW4</accession>
<dbReference type="GO" id="GO:0061908">
    <property type="term" value="C:phagophore"/>
    <property type="evidence" value="ECO:0007669"/>
    <property type="project" value="TreeGrafter"/>
</dbReference>
<dbReference type="GO" id="GO:0005789">
    <property type="term" value="C:endoplasmic reticulum membrane"/>
    <property type="evidence" value="ECO:0007669"/>
    <property type="project" value="UniProtKB-SubCell"/>
</dbReference>
<dbReference type="GO" id="GO:0061723">
    <property type="term" value="P:glycophagy"/>
    <property type="evidence" value="ECO:0007669"/>
    <property type="project" value="TreeGrafter"/>
</dbReference>
<keyword evidence="9" id="KW-0472">Membrane</keyword>
<comment type="catalytic activity">
    <reaction evidence="11">
        <text>a 1,2-diacyl-sn-glycero-3-phosphoethanolamine(in) = a 1,2-diacyl-sn-glycero-3-phosphoethanolamine(out)</text>
        <dbReference type="Rhea" id="RHEA:38895"/>
        <dbReference type="ChEBI" id="CHEBI:64612"/>
    </reaction>
</comment>
<dbReference type="Pfam" id="PF13329">
    <property type="entry name" value="ATG2_CAD"/>
    <property type="match status" value="2"/>
</dbReference>
<name>A0A507FDW4_9FUNG</name>
<dbReference type="GO" id="GO:0034727">
    <property type="term" value="P:piecemeal microautophagy of the nucleus"/>
    <property type="evidence" value="ECO:0007669"/>
    <property type="project" value="TreeGrafter"/>
</dbReference>
<comment type="caution">
    <text evidence="13">The sequence shown here is derived from an EMBL/GenBank/DDBJ whole genome shotgun (WGS) entry which is preliminary data.</text>
</comment>
<dbReference type="GO" id="GO:0006869">
    <property type="term" value="P:lipid transport"/>
    <property type="evidence" value="ECO:0007669"/>
    <property type="project" value="UniProtKB-KW"/>
</dbReference>
<evidence type="ECO:0000256" key="8">
    <source>
        <dbReference type="ARBA" id="ARBA00023055"/>
    </source>
</evidence>
<feature type="compositionally biased region" description="Polar residues" evidence="12">
    <location>
        <begin position="1459"/>
        <end position="1474"/>
    </location>
</feature>
<feature type="region of interest" description="Disordered" evidence="12">
    <location>
        <begin position="853"/>
        <end position="886"/>
    </location>
</feature>
<gene>
    <name evidence="13" type="ORF">CcCBS67573_g04952</name>
</gene>
<feature type="region of interest" description="Disordered" evidence="12">
    <location>
        <begin position="703"/>
        <end position="727"/>
    </location>
</feature>
<dbReference type="GO" id="GO:0034045">
    <property type="term" value="C:phagophore assembly site membrane"/>
    <property type="evidence" value="ECO:0007669"/>
    <property type="project" value="UniProtKB-SubCell"/>
</dbReference>
<evidence type="ECO:0000313" key="14">
    <source>
        <dbReference type="Proteomes" id="UP000320333"/>
    </source>
</evidence>
<evidence type="ECO:0000256" key="7">
    <source>
        <dbReference type="ARBA" id="ARBA00023006"/>
    </source>
</evidence>